<feature type="compositionally biased region" description="Polar residues" evidence="1">
    <location>
        <begin position="1"/>
        <end position="11"/>
    </location>
</feature>
<gene>
    <name evidence="2" type="ORF">B0T21DRAFT_289833</name>
</gene>
<reference evidence="2" key="1">
    <citation type="submission" date="2023-06" db="EMBL/GenBank/DDBJ databases">
        <title>Genome-scale phylogeny and comparative genomics of the fungal order Sordariales.</title>
        <authorList>
            <consortium name="Lawrence Berkeley National Laboratory"/>
            <person name="Hensen N."/>
            <person name="Bonometti L."/>
            <person name="Westerberg I."/>
            <person name="Brannstrom I.O."/>
            <person name="Guillou S."/>
            <person name="Cros-Aarteil S."/>
            <person name="Calhoun S."/>
            <person name="Haridas S."/>
            <person name="Kuo A."/>
            <person name="Mondo S."/>
            <person name="Pangilinan J."/>
            <person name="Riley R."/>
            <person name="Labutti K."/>
            <person name="Andreopoulos B."/>
            <person name="Lipzen A."/>
            <person name="Chen C."/>
            <person name="Yanf M."/>
            <person name="Daum C."/>
            <person name="Ng V."/>
            <person name="Clum A."/>
            <person name="Steindorff A."/>
            <person name="Ohm R."/>
            <person name="Martin F."/>
            <person name="Silar P."/>
            <person name="Natvig D."/>
            <person name="Lalanne C."/>
            <person name="Gautier V."/>
            <person name="Ament-Velasquez S.L."/>
            <person name="Kruys A."/>
            <person name="Hutchinson M.I."/>
            <person name="Powell A.J."/>
            <person name="Barry K."/>
            <person name="Miller A.N."/>
            <person name="Grigoriev I.V."/>
            <person name="Debuchy R."/>
            <person name="Gladieux P."/>
            <person name="Thoren M.H."/>
            <person name="Johannesson H."/>
        </authorList>
    </citation>
    <scope>NUCLEOTIDE SEQUENCE</scope>
    <source>
        <strain evidence="2">CBS 540.89</strain>
    </source>
</reference>
<comment type="caution">
    <text evidence="2">The sequence shown here is derived from an EMBL/GenBank/DDBJ whole genome shotgun (WGS) entry which is preliminary data.</text>
</comment>
<dbReference type="AlphaFoldDB" id="A0AA40BJV1"/>
<dbReference type="InterPro" id="IPR029058">
    <property type="entry name" value="AB_hydrolase_fold"/>
</dbReference>
<dbReference type="InterPro" id="IPR050261">
    <property type="entry name" value="FrsA_esterase"/>
</dbReference>
<keyword evidence="3" id="KW-1185">Reference proteome</keyword>
<dbReference type="PANTHER" id="PTHR22946">
    <property type="entry name" value="DIENELACTONE HYDROLASE DOMAIN-CONTAINING PROTEIN-RELATED"/>
    <property type="match status" value="1"/>
</dbReference>
<feature type="region of interest" description="Disordered" evidence="1">
    <location>
        <begin position="357"/>
        <end position="380"/>
    </location>
</feature>
<protein>
    <recommendedName>
        <fullName evidence="4">Alpha/beta-hydrolase</fullName>
    </recommendedName>
</protein>
<evidence type="ECO:0008006" key="4">
    <source>
        <dbReference type="Google" id="ProtNLM"/>
    </source>
</evidence>
<proteinExistence type="predicted"/>
<evidence type="ECO:0000256" key="1">
    <source>
        <dbReference type="SAM" id="MobiDB-lite"/>
    </source>
</evidence>
<evidence type="ECO:0000313" key="2">
    <source>
        <dbReference type="EMBL" id="KAK0735556.1"/>
    </source>
</evidence>
<dbReference type="Proteomes" id="UP001172159">
    <property type="component" value="Unassembled WGS sequence"/>
</dbReference>
<dbReference type="PANTHER" id="PTHR22946:SF0">
    <property type="entry name" value="DIENELACTONE HYDROLASE DOMAIN-CONTAINING PROTEIN"/>
    <property type="match status" value="1"/>
</dbReference>
<dbReference type="SUPFAM" id="SSF53474">
    <property type="entry name" value="alpha/beta-Hydrolases"/>
    <property type="match status" value="1"/>
</dbReference>
<accession>A0AA40BJV1</accession>
<dbReference type="EMBL" id="JAUKTV010000007">
    <property type="protein sequence ID" value="KAK0735556.1"/>
    <property type="molecule type" value="Genomic_DNA"/>
</dbReference>
<feature type="region of interest" description="Disordered" evidence="1">
    <location>
        <begin position="1"/>
        <end position="20"/>
    </location>
</feature>
<evidence type="ECO:0000313" key="3">
    <source>
        <dbReference type="Proteomes" id="UP001172159"/>
    </source>
</evidence>
<dbReference type="Gene3D" id="3.40.50.1820">
    <property type="entry name" value="alpha/beta hydrolase"/>
    <property type="match status" value="1"/>
</dbReference>
<organism evidence="2 3">
    <name type="scientific">Apiosordaria backusii</name>
    <dbReference type="NCBI Taxonomy" id="314023"/>
    <lineage>
        <taxon>Eukaryota</taxon>
        <taxon>Fungi</taxon>
        <taxon>Dikarya</taxon>
        <taxon>Ascomycota</taxon>
        <taxon>Pezizomycotina</taxon>
        <taxon>Sordariomycetes</taxon>
        <taxon>Sordariomycetidae</taxon>
        <taxon>Sordariales</taxon>
        <taxon>Lasiosphaeriaceae</taxon>
        <taxon>Apiosordaria</taxon>
    </lineage>
</organism>
<sequence>MSNNTGNQSTHGLPPTPPISSTTLPISGILCDVYGLDELSPSVHKVSILWLHHQRTRNKESMKDIASRCIAAWNSFSHHQNTHSSPGQQQQERRGLIAIAYDQRNHGSRLINEKVNGSWREGNENHAIDMFAGIRGMVVDQSLMIDVIEGYLFPRGEKRVDQHLALGCSLGGHSVWQLMMADRRVRAGVCVIGCPDFINLLSDRARLSKLNTYSPQDNGASFLGSRDFPPSLINACKNYDPKAILFGPHPVPEQQTHSRQELIRQTILYERLQGKKLLVCSGGVDKLVPPRCSDPFMNWLKQAAVTPPSPSFDKEQRFWVDDRVYPGIGHEFSAEMVKDAVQFVVGVVMGAGEDRYNPETREEQQQGGGRQSGYVVSPNI</sequence>
<name>A0AA40BJV1_9PEZI</name>